<organism evidence="3 4">
    <name type="scientific">Chengkuizengella marina</name>
    <dbReference type="NCBI Taxonomy" id="2507566"/>
    <lineage>
        <taxon>Bacteria</taxon>
        <taxon>Bacillati</taxon>
        <taxon>Bacillota</taxon>
        <taxon>Bacilli</taxon>
        <taxon>Bacillales</taxon>
        <taxon>Paenibacillaceae</taxon>
        <taxon>Chengkuizengella</taxon>
    </lineage>
</organism>
<dbReference type="Gene3D" id="3.30.530.20">
    <property type="match status" value="1"/>
</dbReference>
<evidence type="ECO:0000313" key="3">
    <source>
        <dbReference type="EMBL" id="NBI27448.1"/>
    </source>
</evidence>
<dbReference type="CDD" id="cd07814">
    <property type="entry name" value="SRPBCC_CalC_Aha1-like"/>
    <property type="match status" value="1"/>
</dbReference>
<evidence type="ECO:0000313" key="4">
    <source>
        <dbReference type="Proteomes" id="UP000448943"/>
    </source>
</evidence>
<reference evidence="3 4" key="1">
    <citation type="submission" date="2019-01" db="EMBL/GenBank/DDBJ databases">
        <title>Chengkuizengella sp. nov., isolated from deep-sea sediment of East Pacific Ocean.</title>
        <authorList>
            <person name="Yang J."/>
            <person name="Lai Q."/>
            <person name="Shao Z."/>
        </authorList>
    </citation>
    <scope>NUCLEOTIDE SEQUENCE [LARGE SCALE GENOMIC DNA]</scope>
    <source>
        <strain evidence="3 4">YPA3-1-1</strain>
    </source>
</reference>
<evidence type="ECO:0000256" key="1">
    <source>
        <dbReference type="ARBA" id="ARBA00006817"/>
    </source>
</evidence>
<sequence>MTVHTETFINSSIELIWRAWTESDRITKWFAPAAEIQLKNYGKYELYFDPTNKNSMSTIGCKLLDYEEPSFLEFQWKGPDEFNDVMNDEKELTIVKISLLPYENGTKLILEHTGWGTTDGWIKAKNWHIKAWEQALSSLKSNMESGEGILSCN</sequence>
<comment type="caution">
    <text evidence="3">The sequence shown here is derived from an EMBL/GenBank/DDBJ whole genome shotgun (WGS) entry which is preliminary data.</text>
</comment>
<dbReference type="RefSeq" id="WP_160643382.1">
    <property type="nucleotide sequence ID" value="NZ_SIJB01000001.1"/>
</dbReference>
<gene>
    <name evidence="3" type="ORF">ERL59_00500</name>
</gene>
<dbReference type="InterPro" id="IPR023393">
    <property type="entry name" value="START-like_dom_sf"/>
</dbReference>
<evidence type="ECO:0000259" key="2">
    <source>
        <dbReference type="Pfam" id="PF08327"/>
    </source>
</evidence>
<proteinExistence type="inferred from homology"/>
<dbReference type="EMBL" id="SIJB01000001">
    <property type="protein sequence ID" value="NBI27448.1"/>
    <property type="molecule type" value="Genomic_DNA"/>
</dbReference>
<keyword evidence="4" id="KW-1185">Reference proteome</keyword>
<dbReference type="AlphaFoldDB" id="A0A6N9Q1H9"/>
<feature type="domain" description="Activator of Hsp90 ATPase homologue 1/2-like C-terminal" evidence="2">
    <location>
        <begin position="11"/>
        <end position="143"/>
    </location>
</feature>
<accession>A0A6N9Q1H9</accession>
<name>A0A6N9Q1H9_9BACL</name>
<dbReference type="InterPro" id="IPR013538">
    <property type="entry name" value="ASHA1/2-like_C"/>
</dbReference>
<dbReference type="Proteomes" id="UP000448943">
    <property type="component" value="Unassembled WGS sequence"/>
</dbReference>
<comment type="similarity">
    <text evidence="1">Belongs to the AHA1 family.</text>
</comment>
<dbReference type="OrthoDB" id="2580049at2"/>
<protein>
    <submittedName>
        <fullName evidence="3">SRPBCC domain-containing protein</fullName>
    </submittedName>
</protein>
<dbReference type="SUPFAM" id="SSF55961">
    <property type="entry name" value="Bet v1-like"/>
    <property type="match status" value="1"/>
</dbReference>
<dbReference type="Pfam" id="PF08327">
    <property type="entry name" value="AHSA1"/>
    <property type="match status" value="1"/>
</dbReference>